<comment type="caution">
    <text evidence="1">The sequence shown here is derived from an EMBL/GenBank/DDBJ whole genome shotgun (WGS) entry which is preliminary data.</text>
</comment>
<gene>
    <name evidence="1" type="ORF">PPENT_87.1.T0070449</name>
</gene>
<evidence type="ECO:0000313" key="1">
    <source>
        <dbReference type="EMBL" id="CAD8139056.1"/>
    </source>
</evidence>
<dbReference type="AlphaFoldDB" id="A0A8S1SH77"/>
<sequence length="108" mass="12699">MGKLNTQNKQHQRRLKVEDQQGLNLPINKNHIRGEFRCDLPSHISSHILVGQRSEILYSKLENYMFRLEWKQRADGVNPLGTEFRYNDLKQVCPGLLMKYLSKFVVLS</sequence>
<evidence type="ECO:0000313" key="2">
    <source>
        <dbReference type="Proteomes" id="UP000689195"/>
    </source>
</evidence>
<dbReference type="OrthoDB" id="284735at2759"/>
<keyword evidence="2" id="KW-1185">Reference proteome</keyword>
<protein>
    <submittedName>
        <fullName evidence="1">Uncharacterized protein</fullName>
    </submittedName>
</protein>
<dbReference type="EMBL" id="CAJJDO010000007">
    <property type="protein sequence ID" value="CAD8139056.1"/>
    <property type="molecule type" value="Genomic_DNA"/>
</dbReference>
<proteinExistence type="predicted"/>
<name>A0A8S1SH77_9CILI</name>
<reference evidence="1" key="1">
    <citation type="submission" date="2021-01" db="EMBL/GenBank/DDBJ databases">
        <authorList>
            <consortium name="Genoscope - CEA"/>
            <person name="William W."/>
        </authorList>
    </citation>
    <scope>NUCLEOTIDE SEQUENCE</scope>
</reference>
<organism evidence="1 2">
    <name type="scientific">Paramecium pentaurelia</name>
    <dbReference type="NCBI Taxonomy" id="43138"/>
    <lineage>
        <taxon>Eukaryota</taxon>
        <taxon>Sar</taxon>
        <taxon>Alveolata</taxon>
        <taxon>Ciliophora</taxon>
        <taxon>Intramacronucleata</taxon>
        <taxon>Oligohymenophorea</taxon>
        <taxon>Peniculida</taxon>
        <taxon>Parameciidae</taxon>
        <taxon>Paramecium</taxon>
    </lineage>
</organism>
<accession>A0A8S1SH77</accession>
<dbReference type="Proteomes" id="UP000689195">
    <property type="component" value="Unassembled WGS sequence"/>
</dbReference>